<evidence type="ECO:0000313" key="2">
    <source>
        <dbReference type="Proteomes" id="UP001295423"/>
    </source>
</evidence>
<dbReference type="AlphaFoldDB" id="A0AAD2CAJ1"/>
<comment type="caution">
    <text evidence="1">The sequence shown here is derived from an EMBL/GenBank/DDBJ whole genome shotgun (WGS) entry which is preliminary data.</text>
</comment>
<gene>
    <name evidence="1" type="ORF">CYCCA115_LOCUS457</name>
</gene>
<sequence length="338" mass="37824">MVRWNEEDTVIDNNTSIEVVQAPQNVEARKLFHFAKMNAWDDLIGCLPSYSEDTIRHACDEAAGDEKASLLHVVLSSDSVPVHVIRAILDSTGNPASMVSETNVLKQTPLHTAVHFIPERADIIECLVRVAPAIIGYRDHLNLRPIDILLQKIIMTEEVVKYVNNTGVALLDELWETASILARYANSKKSQPQFQPTLHSCLRIFDFPFALKERALKRYYQQLTVVDATGDLPLHVIARQTPPAEGGVDEDYELDFLNRVLTLCPAAAAQWNNEHHTPLYVAIKSGRKWSSGVRRLLDANPAAIGNVQLPRALFPYLLARLKPSTLYGVIVAQPELLR</sequence>
<accession>A0AAD2CAJ1</accession>
<protein>
    <submittedName>
        <fullName evidence="1">Uncharacterized protein</fullName>
    </submittedName>
</protein>
<dbReference type="EMBL" id="CAKOGP040000001">
    <property type="protein sequence ID" value="CAJ1906381.1"/>
    <property type="molecule type" value="Genomic_DNA"/>
</dbReference>
<keyword evidence="2" id="KW-1185">Reference proteome</keyword>
<organism evidence="1 2">
    <name type="scientific">Cylindrotheca closterium</name>
    <dbReference type="NCBI Taxonomy" id="2856"/>
    <lineage>
        <taxon>Eukaryota</taxon>
        <taxon>Sar</taxon>
        <taxon>Stramenopiles</taxon>
        <taxon>Ochrophyta</taxon>
        <taxon>Bacillariophyta</taxon>
        <taxon>Bacillariophyceae</taxon>
        <taxon>Bacillariophycidae</taxon>
        <taxon>Bacillariales</taxon>
        <taxon>Bacillariaceae</taxon>
        <taxon>Cylindrotheca</taxon>
    </lineage>
</organism>
<dbReference type="InterPro" id="IPR036770">
    <property type="entry name" value="Ankyrin_rpt-contain_sf"/>
</dbReference>
<name>A0AAD2CAJ1_9STRA</name>
<dbReference type="Proteomes" id="UP001295423">
    <property type="component" value="Unassembled WGS sequence"/>
</dbReference>
<proteinExistence type="predicted"/>
<evidence type="ECO:0000313" key="1">
    <source>
        <dbReference type="EMBL" id="CAJ1906381.1"/>
    </source>
</evidence>
<reference evidence="1" key="1">
    <citation type="submission" date="2023-08" db="EMBL/GenBank/DDBJ databases">
        <authorList>
            <person name="Audoor S."/>
            <person name="Bilcke G."/>
        </authorList>
    </citation>
    <scope>NUCLEOTIDE SEQUENCE</scope>
</reference>
<dbReference type="Gene3D" id="1.25.40.20">
    <property type="entry name" value="Ankyrin repeat-containing domain"/>
    <property type="match status" value="1"/>
</dbReference>